<evidence type="ECO:0000256" key="2">
    <source>
        <dbReference type="ARBA" id="ARBA00022737"/>
    </source>
</evidence>
<proteinExistence type="predicted"/>
<dbReference type="InterPro" id="IPR001611">
    <property type="entry name" value="Leu-rich_rpt"/>
</dbReference>
<sequence length="369" mass="40040">MSPESYCNGMGAIKGLSFMDANNLEGTLPPEISLLGHSLQFLIFNRQLELRGGIPTEIGHLTKLTELILSTTGLSGTLPTEFGLLRVLDYLVIAHNEMVFGTIPTELGNLSNLTRFQLVKSNLTGSFPKEFLKLKQLEVFYLDNSPGLDTASVLPDVVGNMHQLECLSLVSRTFGEAMPIPSQIGFLRNMSYLMLKNWKIIGTIPAELGGLTKLESLTLPGNSITGTLPEDLFALTHLFSLKLGSNKMEGTLPPDLFSKLSCLQQLHINDNEFIGSIPTEVGLLSSLKKLEMRNTNLSGTIPTEMLALDDLTSLVVANASLSGSIPERLCGKLDPQQLKCFGGQCYQVKSEIPVCQGTSLCGCDCVPCE</sequence>
<dbReference type="FunFam" id="3.80.10.10:FF:000041">
    <property type="entry name" value="LRR receptor-like serine/threonine-protein kinase ERECTA"/>
    <property type="match status" value="3"/>
</dbReference>
<dbReference type="InterPro" id="IPR032675">
    <property type="entry name" value="LRR_dom_sf"/>
</dbReference>
<dbReference type="Pfam" id="PF00560">
    <property type="entry name" value="LRR_1"/>
    <property type="match status" value="1"/>
</dbReference>
<dbReference type="EMBL" id="CAICTM010001635">
    <property type="protein sequence ID" value="CAB9525148.1"/>
    <property type="molecule type" value="Genomic_DNA"/>
</dbReference>
<evidence type="ECO:0000313" key="3">
    <source>
        <dbReference type="EMBL" id="CAB9525148.1"/>
    </source>
</evidence>
<keyword evidence="1" id="KW-0433">Leucine-rich repeat</keyword>
<dbReference type="PANTHER" id="PTHR48054:SF82">
    <property type="entry name" value="LRR RECEPTOR-LIKE SERINE_THREONINE-PROTEIN KINASE FLS2"/>
    <property type="match status" value="1"/>
</dbReference>
<name>A0A9N8HWD8_9STRA</name>
<protein>
    <submittedName>
        <fullName evidence="3">STYKc</fullName>
    </submittedName>
</protein>
<evidence type="ECO:0000313" key="4">
    <source>
        <dbReference type="Proteomes" id="UP001153069"/>
    </source>
</evidence>
<organism evidence="3 4">
    <name type="scientific">Seminavis robusta</name>
    <dbReference type="NCBI Taxonomy" id="568900"/>
    <lineage>
        <taxon>Eukaryota</taxon>
        <taxon>Sar</taxon>
        <taxon>Stramenopiles</taxon>
        <taxon>Ochrophyta</taxon>
        <taxon>Bacillariophyta</taxon>
        <taxon>Bacillariophyceae</taxon>
        <taxon>Bacillariophycidae</taxon>
        <taxon>Naviculales</taxon>
        <taxon>Naviculaceae</taxon>
        <taxon>Seminavis</taxon>
    </lineage>
</organism>
<reference evidence="3" key="1">
    <citation type="submission" date="2020-06" db="EMBL/GenBank/DDBJ databases">
        <authorList>
            <consortium name="Plant Systems Biology data submission"/>
        </authorList>
    </citation>
    <scope>NUCLEOTIDE SEQUENCE</scope>
    <source>
        <strain evidence="3">D6</strain>
    </source>
</reference>
<dbReference type="AlphaFoldDB" id="A0A9N8HWD8"/>
<dbReference type="OrthoDB" id="203703at2759"/>
<comment type="caution">
    <text evidence="3">The sequence shown here is derived from an EMBL/GenBank/DDBJ whole genome shotgun (WGS) entry which is preliminary data.</text>
</comment>
<gene>
    <name evidence="3" type="ORF">SEMRO_1637_G287620.1</name>
</gene>
<dbReference type="InterPro" id="IPR052592">
    <property type="entry name" value="LRR-RLK"/>
</dbReference>
<dbReference type="PANTHER" id="PTHR48054">
    <property type="entry name" value="RECEPTOR KINASE-LIKE PROTEIN XA21"/>
    <property type="match status" value="1"/>
</dbReference>
<keyword evidence="4" id="KW-1185">Reference proteome</keyword>
<dbReference type="Proteomes" id="UP001153069">
    <property type="component" value="Unassembled WGS sequence"/>
</dbReference>
<dbReference type="Gene3D" id="3.80.10.10">
    <property type="entry name" value="Ribonuclease Inhibitor"/>
    <property type="match status" value="2"/>
</dbReference>
<evidence type="ECO:0000256" key="1">
    <source>
        <dbReference type="ARBA" id="ARBA00022614"/>
    </source>
</evidence>
<keyword evidence="2" id="KW-0677">Repeat</keyword>
<dbReference type="SUPFAM" id="SSF52058">
    <property type="entry name" value="L domain-like"/>
    <property type="match status" value="1"/>
</dbReference>
<accession>A0A9N8HWD8</accession>